<dbReference type="GO" id="GO:0032259">
    <property type="term" value="P:methylation"/>
    <property type="evidence" value="ECO:0007669"/>
    <property type="project" value="UniProtKB-KW"/>
</dbReference>
<dbReference type="EMBL" id="JAHHHW010000117">
    <property type="protein sequence ID" value="MBW4433929.1"/>
    <property type="molecule type" value="Genomic_DNA"/>
</dbReference>
<evidence type="ECO:0000256" key="1">
    <source>
        <dbReference type="SAM" id="Coils"/>
    </source>
</evidence>
<dbReference type="AlphaFoldDB" id="A0A9E3HBZ8"/>
<sequence length="355" mass="41342">MIITSEKDYPLLPSITIEELDENSSLKKMLHWIGENKRVIDFGCATGYFARLLSSKGCQVTGIEINPKAAKIAEEYCEEVIVADLDFVTLRDILSGQTFDVAVFGDILEHLRNPWRILEEIKQILQPGGYVVASIPNIAHGAIRLALLQGKFEYTELGILDNTHLRFFTRQTVTQLFERSGYFVDTYEQIKLPIFSGSDWIPYIDKNKIDINIINTIEQDEDADTLQFVLRAFPLSLEGKYSSLYQQYSQLSEEYNYCQNQLKEIYAEFKRSQFDLEDKQIQLEKTQTQLEQSQSQLQEIQQQWQNTQTQLHQAHTAWEHCQNIIKAMESSKFWKLRQAWFKLKKAFILQRGSQQ</sequence>
<dbReference type="Gene3D" id="1.20.5.340">
    <property type="match status" value="1"/>
</dbReference>
<evidence type="ECO:0000313" key="2">
    <source>
        <dbReference type="EMBL" id="MBW4433929.1"/>
    </source>
</evidence>
<dbReference type="Gene3D" id="3.40.50.150">
    <property type="entry name" value="Vaccinia Virus protein VP39"/>
    <property type="match status" value="1"/>
</dbReference>
<dbReference type="Pfam" id="PF13489">
    <property type="entry name" value="Methyltransf_23"/>
    <property type="match status" value="1"/>
</dbReference>
<name>A0A9E3HBZ8_9NOST</name>
<dbReference type="PANTHER" id="PTHR43861">
    <property type="entry name" value="TRANS-ACONITATE 2-METHYLTRANSFERASE-RELATED"/>
    <property type="match status" value="1"/>
</dbReference>
<gene>
    <name evidence="2" type="ORF">KME28_20000</name>
</gene>
<accession>A0A9E3HBZ8</accession>
<protein>
    <submittedName>
        <fullName evidence="2">Class I SAM-dependent methyltransferase</fullName>
    </submittedName>
</protein>
<dbReference type="Proteomes" id="UP000813215">
    <property type="component" value="Unassembled WGS sequence"/>
</dbReference>
<proteinExistence type="predicted"/>
<keyword evidence="1" id="KW-0175">Coiled coil</keyword>
<dbReference type="GO" id="GO:0008168">
    <property type="term" value="F:methyltransferase activity"/>
    <property type="evidence" value="ECO:0007669"/>
    <property type="project" value="UniProtKB-KW"/>
</dbReference>
<feature type="coiled-coil region" evidence="1">
    <location>
        <begin position="276"/>
        <end position="310"/>
    </location>
</feature>
<reference evidence="2" key="1">
    <citation type="submission" date="2021-05" db="EMBL/GenBank/DDBJ databases">
        <authorList>
            <person name="Pietrasiak N."/>
            <person name="Ward R."/>
            <person name="Stajich J.E."/>
            <person name="Kurbessoian T."/>
        </authorList>
    </citation>
    <scope>NUCLEOTIDE SEQUENCE</scope>
    <source>
        <strain evidence="2">HA4357-MV3</strain>
    </source>
</reference>
<keyword evidence="2" id="KW-0808">Transferase</keyword>
<dbReference type="InterPro" id="IPR029063">
    <property type="entry name" value="SAM-dependent_MTases_sf"/>
</dbReference>
<dbReference type="PANTHER" id="PTHR43861:SF6">
    <property type="entry name" value="METHYLTRANSFERASE TYPE 11"/>
    <property type="match status" value="1"/>
</dbReference>
<comment type="caution">
    <text evidence="2">The sequence shown here is derived from an EMBL/GenBank/DDBJ whole genome shotgun (WGS) entry which is preliminary data.</text>
</comment>
<organism evidence="2 3">
    <name type="scientific">Pelatocladus maniniholoensis HA4357-MV3</name>
    <dbReference type="NCBI Taxonomy" id="1117104"/>
    <lineage>
        <taxon>Bacteria</taxon>
        <taxon>Bacillati</taxon>
        <taxon>Cyanobacteriota</taxon>
        <taxon>Cyanophyceae</taxon>
        <taxon>Nostocales</taxon>
        <taxon>Nostocaceae</taxon>
        <taxon>Pelatocladus</taxon>
    </lineage>
</organism>
<reference evidence="2" key="2">
    <citation type="journal article" date="2022" name="Microbiol. Resour. Announc.">
        <title>Metagenome Sequencing to Explore Phylogenomics of Terrestrial Cyanobacteria.</title>
        <authorList>
            <person name="Ward R.D."/>
            <person name="Stajich J.E."/>
            <person name="Johansen J.R."/>
            <person name="Huntemann M."/>
            <person name="Clum A."/>
            <person name="Foster B."/>
            <person name="Foster B."/>
            <person name="Roux S."/>
            <person name="Palaniappan K."/>
            <person name="Varghese N."/>
            <person name="Mukherjee S."/>
            <person name="Reddy T.B.K."/>
            <person name="Daum C."/>
            <person name="Copeland A."/>
            <person name="Chen I.A."/>
            <person name="Ivanova N.N."/>
            <person name="Kyrpides N.C."/>
            <person name="Shapiro N."/>
            <person name="Eloe-Fadrosh E.A."/>
            <person name="Pietrasiak N."/>
        </authorList>
    </citation>
    <scope>NUCLEOTIDE SEQUENCE</scope>
    <source>
        <strain evidence="2">HA4357-MV3</strain>
    </source>
</reference>
<dbReference type="SUPFAM" id="SSF53335">
    <property type="entry name" value="S-adenosyl-L-methionine-dependent methyltransferases"/>
    <property type="match status" value="1"/>
</dbReference>
<evidence type="ECO:0000313" key="3">
    <source>
        <dbReference type="Proteomes" id="UP000813215"/>
    </source>
</evidence>
<dbReference type="CDD" id="cd02440">
    <property type="entry name" value="AdoMet_MTases"/>
    <property type="match status" value="1"/>
</dbReference>
<keyword evidence="2" id="KW-0489">Methyltransferase</keyword>